<evidence type="ECO:0000256" key="1">
    <source>
        <dbReference type="ARBA" id="ARBA00022801"/>
    </source>
</evidence>
<dbReference type="InterPro" id="IPR003646">
    <property type="entry name" value="SH3-like_bac-type"/>
</dbReference>
<feature type="domain" description="SH3b" evidence="4">
    <location>
        <begin position="30"/>
        <end position="92"/>
    </location>
</feature>
<evidence type="ECO:0000256" key="3">
    <source>
        <dbReference type="SAM" id="MobiDB-lite"/>
    </source>
</evidence>
<dbReference type="InterPro" id="IPR002508">
    <property type="entry name" value="MurNAc-LAA_cat"/>
</dbReference>
<dbReference type="GO" id="GO:0030288">
    <property type="term" value="C:outer membrane-bounded periplasmic space"/>
    <property type="evidence" value="ECO:0007669"/>
    <property type="project" value="TreeGrafter"/>
</dbReference>
<keyword evidence="2" id="KW-0961">Cell wall biogenesis/degradation</keyword>
<feature type="compositionally biased region" description="Low complexity" evidence="3">
    <location>
        <begin position="166"/>
        <end position="183"/>
    </location>
</feature>
<reference evidence="6" key="1">
    <citation type="submission" date="2016-10" db="EMBL/GenBank/DDBJ databases">
        <authorList>
            <person name="de Groot N.N."/>
        </authorList>
    </citation>
    <scope>NUCLEOTIDE SEQUENCE [LARGE SCALE GENOMIC DNA]</scope>
    <source>
        <strain evidence="6">10nlg</strain>
    </source>
</reference>
<dbReference type="InterPro" id="IPR050695">
    <property type="entry name" value="N-acetylmuramoyl_amidase_3"/>
</dbReference>
<dbReference type="PANTHER" id="PTHR30404:SF0">
    <property type="entry name" value="N-ACETYLMURAMOYL-L-ALANINE AMIDASE AMIC"/>
    <property type="match status" value="1"/>
</dbReference>
<dbReference type="SMART" id="SM00646">
    <property type="entry name" value="Ami_3"/>
    <property type="match status" value="1"/>
</dbReference>
<dbReference type="PROSITE" id="PS51781">
    <property type="entry name" value="SH3B"/>
    <property type="match status" value="3"/>
</dbReference>
<evidence type="ECO:0000313" key="5">
    <source>
        <dbReference type="EMBL" id="SES01262.1"/>
    </source>
</evidence>
<dbReference type="GO" id="GO:0009253">
    <property type="term" value="P:peptidoglycan catabolic process"/>
    <property type="evidence" value="ECO:0007669"/>
    <property type="project" value="InterPro"/>
</dbReference>
<evidence type="ECO:0000256" key="2">
    <source>
        <dbReference type="ARBA" id="ARBA00023316"/>
    </source>
</evidence>
<protein>
    <submittedName>
        <fullName evidence="5">N-acetylmuramoyl-L-alanine amidase</fullName>
    </submittedName>
</protein>
<dbReference type="GO" id="GO:0071555">
    <property type="term" value="P:cell wall organization"/>
    <property type="evidence" value="ECO:0007669"/>
    <property type="project" value="UniProtKB-KW"/>
</dbReference>
<organism evidence="5 6">
    <name type="scientific">Salisediminibacterium halotolerans</name>
    <dbReference type="NCBI Taxonomy" id="517425"/>
    <lineage>
        <taxon>Bacteria</taxon>
        <taxon>Bacillati</taxon>
        <taxon>Bacillota</taxon>
        <taxon>Bacilli</taxon>
        <taxon>Bacillales</taxon>
        <taxon>Bacillaceae</taxon>
        <taxon>Salisediminibacterium</taxon>
    </lineage>
</organism>
<feature type="region of interest" description="Disordered" evidence="3">
    <location>
        <begin position="161"/>
        <end position="184"/>
    </location>
</feature>
<proteinExistence type="predicted"/>
<dbReference type="RefSeq" id="WP_093072857.1">
    <property type="nucleotide sequence ID" value="NZ_FOGV01000011.1"/>
</dbReference>
<sequence length="433" mass="44732">MKKMKWTVAAGFSAVFVTGTAMQVSGQGEAEKGEVSAGSLFVRDSPALSGEIIGGVSNGDDVDITATDGDWYEIDYNGTTGYSHGDYIDVTQSAGDTEAGESADGSGTITAAYLNVRENAGMSHAIIGVLNEGDEVAIEGSSGSWYEIEYNGTTGYIGESYVETDGTSGEESSGATESGSEGEVTATSLNVRADSGNTASIIGGLSNGETVSIEGENGSWYEIDYAGTEAYVHGSFIDTAVSTGGEDEASAAGPLDGYKVYVDPGHGGIDPGTTEASSITESDLVLEISRSFQAELEAAGADVEMSRTDDSYVANSQRVTDASYSGADLFVSVHANSFSTSAAEGTEVYYNTNAYSSESSELADAMLTGLTQGSGFANRGTMNQSFEVIRQNDMPAVLVEAGFMTNPSDLDEMVNNTEGVAGSMADGVIDYVD</sequence>
<dbReference type="Gene3D" id="2.30.30.40">
    <property type="entry name" value="SH3 Domains"/>
    <property type="match status" value="3"/>
</dbReference>
<feature type="domain" description="SH3b" evidence="4">
    <location>
        <begin position="104"/>
        <end position="166"/>
    </location>
</feature>
<dbReference type="Gene3D" id="3.40.630.40">
    <property type="entry name" value="Zn-dependent exopeptidases"/>
    <property type="match status" value="1"/>
</dbReference>
<dbReference type="GO" id="GO:0008745">
    <property type="term" value="F:N-acetylmuramoyl-L-alanine amidase activity"/>
    <property type="evidence" value="ECO:0007669"/>
    <property type="project" value="InterPro"/>
</dbReference>
<dbReference type="Proteomes" id="UP000199318">
    <property type="component" value="Unassembled WGS sequence"/>
</dbReference>
<keyword evidence="1" id="KW-0378">Hydrolase</keyword>
<evidence type="ECO:0000259" key="4">
    <source>
        <dbReference type="PROSITE" id="PS51781"/>
    </source>
</evidence>
<dbReference type="OrthoDB" id="9806267at2"/>
<dbReference type="AlphaFoldDB" id="A0A1H9TW33"/>
<gene>
    <name evidence="5" type="ORF">SAMN05444126_11158</name>
</gene>
<dbReference type="Pfam" id="PF08239">
    <property type="entry name" value="SH3_3"/>
    <property type="match status" value="3"/>
</dbReference>
<keyword evidence="6" id="KW-1185">Reference proteome</keyword>
<dbReference type="Pfam" id="PF01520">
    <property type="entry name" value="Amidase_3"/>
    <property type="match status" value="1"/>
</dbReference>
<name>A0A1H9TW33_9BACI</name>
<accession>A0A1H9TW33</accession>
<dbReference type="CDD" id="cd02696">
    <property type="entry name" value="MurNAc-LAA"/>
    <property type="match status" value="1"/>
</dbReference>
<dbReference type="SMART" id="SM00287">
    <property type="entry name" value="SH3b"/>
    <property type="match status" value="3"/>
</dbReference>
<dbReference type="STRING" id="1464123.SAMN05444126_11158"/>
<dbReference type="SUPFAM" id="SSF53187">
    <property type="entry name" value="Zn-dependent exopeptidases"/>
    <property type="match status" value="1"/>
</dbReference>
<feature type="domain" description="SH3b" evidence="4">
    <location>
        <begin position="179"/>
        <end position="241"/>
    </location>
</feature>
<dbReference type="EMBL" id="FOGV01000011">
    <property type="protein sequence ID" value="SES01262.1"/>
    <property type="molecule type" value="Genomic_DNA"/>
</dbReference>
<evidence type="ECO:0000313" key="6">
    <source>
        <dbReference type="Proteomes" id="UP000199318"/>
    </source>
</evidence>
<comment type="caution">
    <text evidence="5">The sequence shown here is derived from an EMBL/GenBank/DDBJ whole genome shotgun (WGS) entry which is preliminary data.</text>
</comment>
<dbReference type="PANTHER" id="PTHR30404">
    <property type="entry name" value="N-ACETYLMURAMOYL-L-ALANINE AMIDASE"/>
    <property type="match status" value="1"/>
</dbReference>